<reference evidence="1 2" key="1">
    <citation type="submission" date="2023-02" db="EMBL/GenBank/DDBJ databases">
        <title>Genome sequence of Lentisphaera profundi SAORIC-696.</title>
        <authorList>
            <person name="Kim e."/>
            <person name="Cho J.-C."/>
            <person name="Choi A."/>
            <person name="Kang I."/>
        </authorList>
    </citation>
    <scope>NUCLEOTIDE SEQUENCE [LARGE SCALE GENOMIC DNA]</scope>
    <source>
        <strain evidence="1 2">SAORIC-696</strain>
    </source>
</reference>
<name>A0ABY7VT10_9BACT</name>
<evidence type="ECO:0008006" key="3">
    <source>
        <dbReference type="Google" id="ProtNLM"/>
    </source>
</evidence>
<dbReference type="EMBL" id="CP117811">
    <property type="protein sequence ID" value="WDE97187.1"/>
    <property type="molecule type" value="Genomic_DNA"/>
</dbReference>
<evidence type="ECO:0000313" key="1">
    <source>
        <dbReference type="EMBL" id="WDE97187.1"/>
    </source>
</evidence>
<dbReference type="RefSeq" id="WP_274151423.1">
    <property type="nucleotide sequence ID" value="NZ_CP117811.1"/>
</dbReference>
<organism evidence="1 2">
    <name type="scientific">Lentisphaera profundi</name>
    <dbReference type="NCBI Taxonomy" id="1658616"/>
    <lineage>
        <taxon>Bacteria</taxon>
        <taxon>Pseudomonadati</taxon>
        <taxon>Lentisphaerota</taxon>
        <taxon>Lentisphaeria</taxon>
        <taxon>Lentisphaerales</taxon>
        <taxon>Lentisphaeraceae</taxon>
        <taxon>Lentisphaera</taxon>
    </lineage>
</organism>
<protein>
    <recommendedName>
        <fullName evidence="3">Alkaline ceramidase</fullName>
    </recommendedName>
</protein>
<sequence>MDYDASKPRGFSGKIGLARRDITPPIGIYSRCWGAANFDCATAIHHPFTVTAQVVEAEDDLGPFVLMAFDGFVWSDPNDEWLCREAVIKHLKTAVSRVIISISHTHAGVQLTRDNKDKPGGEYIEPYIQTLKNEFVAAAQEAKENCREANLDWLVSHCDLATNRDFKDPQDERFVVGFNPDKKTDDTVLIGRVSDSAGELFAVIVNYACHPTTLAWENTQLSPDYVAALRLTVENQYPDALCMFLIGACGDLAPAQQYVGDVAVADRHGRRLAYAVLQGLESLPPAQKLFLREIKESGAPLAVWDSEAVCFPRNTQALKCAAPIKIKDEWLDIAAIEQELEACSDRVLQERLLRKLRVRKSLENAEDFTLDTWVWRLGEMIIVGSSAEHYSYLQVTLRQEFPELPILVLNLINGANGYLPEKELYEHNIYSVWQTPFAQGGLESMKATMLEKINILLLETM</sequence>
<evidence type="ECO:0000313" key="2">
    <source>
        <dbReference type="Proteomes" id="UP001214250"/>
    </source>
</evidence>
<dbReference type="Proteomes" id="UP001214250">
    <property type="component" value="Chromosome 1"/>
</dbReference>
<keyword evidence="2" id="KW-1185">Reference proteome</keyword>
<accession>A0ABY7VT10</accession>
<proteinExistence type="predicted"/>
<gene>
    <name evidence="1" type="ORF">PQO03_04360</name>
</gene>